<feature type="compositionally biased region" description="Polar residues" evidence="1">
    <location>
        <begin position="11"/>
        <end position="29"/>
    </location>
</feature>
<protein>
    <submittedName>
        <fullName evidence="2">Uncharacterized protein</fullName>
    </submittedName>
</protein>
<sequence>MASIVHHHHNPTSFHCSSSSQPNNLNQINSLSQIHSLHHPPHSLSLLPTLSLHKRLHQIRQIHRRLRW</sequence>
<dbReference type="Proteomes" id="UP000593564">
    <property type="component" value="Unassembled WGS sequence"/>
</dbReference>
<dbReference type="EMBL" id="JACBKZ010000008">
    <property type="protein sequence ID" value="KAF5944709.1"/>
    <property type="molecule type" value="Genomic_DNA"/>
</dbReference>
<evidence type="ECO:0000256" key="1">
    <source>
        <dbReference type="SAM" id="MobiDB-lite"/>
    </source>
</evidence>
<name>A0A7J7GVB3_CAMSI</name>
<reference evidence="3" key="1">
    <citation type="journal article" date="2020" name="Nat. Commun.">
        <title>Genome assembly of wild tea tree DASZ reveals pedigree and selection history of tea varieties.</title>
        <authorList>
            <person name="Zhang W."/>
            <person name="Zhang Y."/>
            <person name="Qiu H."/>
            <person name="Guo Y."/>
            <person name="Wan H."/>
            <person name="Zhang X."/>
            <person name="Scossa F."/>
            <person name="Alseekh S."/>
            <person name="Zhang Q."/>
            <person name="Wang P."/>
            <person name="Xu L."/>
            <person name="Schmidt M.H."/>
            <person name="Jia X."/>
            <person name="Li D."/>
            <person name="Zhu A."/>
            <person name="Guo F."/>
            <person name="Chen W."/>
            <person name="Ni D."/>
            <person name="Usadel B."/>
            <person name="Fernie A.R."/>
            <person name="Wen W."/>
        </authorList>
    </citation>
    <scope>NUCLEOTIDE SEQUENCE [LARGE SCALE GENOMIC DNA]</scope>
    <source>
        <strain evidence="3">cv. G240</strain>
    </source>
</reference>
<evidence type="ECO:0000313" key="3">
    <source>
        <dbReference type="Proteomes" id="UP000593564"/>
    </source>
</evidence>
<accession>A0A7J7GVB3</accession>
<feature type="compositionally biased region" description="Basic residues" evidence="1">
    <location>
        <begin position="1"/>
        <end position="10"/>
    </location>
</feature>
<feature type="region of interest" description="Disordered" evidence="1">
    <location>
        <begin position="1"/>
        <end position="34"/>
    </location>
</feature>
<gene>
    <name evidence="2" type="ORF">HYC85_018786</name>
</gene>
<reference evidence="2 3" key="2">
    <citation type="submission" date="2020-07" db="EMBL/GenBank/DDBJ databases">
        <title>Genome assembly of wild tea tree DASZ reveals pedigree and selection history of tea varieties.</title>
        <authorList>
            <person name="Zhang W."/>
        </authorList>
    </citation>
    <scope>NUCLEOTIDE SEQUENCE [LARGE SCALE GENOMIC DNA]</scope>
    <source>
        <strain evidence="3">cv. G240</strain>
        <tissue evidence="2">Leaf</tissue>
    </source>
</reference>
<keyword evidence="3" id="KW-1185">Reference proteome</keyword>
<proteinExistence type="predicted"/>
<organism evidence="2 3">
    <name type="scientific">Camellia sinensis</name>
    <name type="common">Tea plant</name>
    <name type="synonym">Thea sinensis</name>
    <dbReference type="NCBI Taxonomy" id="4442"/>
    <lineage>
        <taxon>Eukaryota</taxon>
        <taxon>Viridiplantae</taxon>
        <taxon>Streptophyta</taxon>
        <taxon>Embryophyta</taxon>
        <taxon>Tracheophyta</taxon>
        <taxon>Spermatophyta</taxon>
        <taxon>Magnoliopsida</taxon>
        <taxon>eudicotyledons</taxon>
        <taxon>Gunneridae</taxon>
        <taxon>Pentapetalae</taxon>
        <taxon>asterids</taxon>
        <taxon>Ericales</taxon>
        <taxon>Theaceae</taxon>
        <taxon>Camellia</taxon>
    </lineage>
</organism>
<comment type="caution">
    <text evidence="2">The sequence shown here is derived from an EMBL/GenBank/DDBJ whole genome shotgun (WGS) entry which is preliminary data.</text>
</comment>
<dbReference type="AlphaFoldDB" id="A0A7J7GVB3"/>
<evidence type="ECO:0000313" key="2">
    <source>
        <dbReference type="EMBL" id="KAF5944709.1"/>
    </source>
</evidence>